<dbReference type="SUPFAM" id="SSF56235">
    <property type="entry name" value="N-terminal nucleophile aminohydrolases (Ntn hydrolases)"/>
    <property type="match status" value="1"/>
</dbReference>
<dbReference type="InterPro" id="IPR017932">
    <property type="entry name" value="GATase_2_dom"/>
</dbReference>
<dbReference type="Gene3D" id="3.60.20.10">
    <property type="entry name" value="Glutamine Phosphoribosylpyrophosphate, subunit 1, domain 1"/>
    <property type="match status" value="1"/>
</dbReference>
<evidence type="ECO:0000259" key="1">
    <source>
        <dbReference type="PROSITE" id="PS51278"/>
    </source>
</evidence>
<dbReference type="Proteomes" id="UP000671862">
    <property type="component" value="Chromosome"/>
</dbReference>
<reference evidence="2 3" key="1">
    <citation type="submission" date="2021-03" db="EMBL/GenBank/DDBJ databases">
        <title>Thermosipho ferrireducens sp.nov., an anaerobic thermophilic iron-reducing bacterium isolated from a deep-sea hydrothermal sulfide deposits.</title>
        <authorList>
            <person name="Zeng X."/>
            <person name="Chen Y."/>
            <person name="Shao Z."/>
        </authorList>
    </citation>
    <scope>NUCLEOTIDE SEQUENCE [LARGE SCALE GENOMIC DNA]</scope>
    <source>
        <strain evidence="2 3">JL129W03</strain>
    </source>
</reference>
<sequence length="214" mass="25106">MCRMLGFSFKDKQNVNDLFKNLQDMAQFGIKSPHPHGAGIFAVNGNEILYHKWEKPIFDLKICLPEFEIGIMHARKASPNFPITYLQLHPFIDEKGKAFCHNGTIYTANRQNIFKSDSFDYFVSIKDFETIKELIQNIQKFRAGHKYTGINFLMTFDKKLFAYCDYKEDPVYYTMWFSEKGVVSSEKLNDFFIPMKKGELIIFERGKIVFDEII</sequence>
<accession>A0ABX7S798</accession>
<feature type="domain" description="Glutamine amidotransferase type-2" evidence="1">
    <location>
        <begin position="2"/>
        <end position="214"/>
    </location>
</feature>
<proteinExistence type="predicted"/>
<name>A0ABX7S798_9BACT</name>
<evidence type="ECO:0000313" key="3">
    <source>
        <dbReference type="Proteomes" id="UP000671862"/>
    </source>
</evidence>
<dbReference type="PANTHER" id="PTHR42824:SF1">
    <property type="entry name" value="GLUTAMINE AMIDOTRANSFERASE YAFJ-RELATED"/>
    <property type="match status" value="1"/>
</dbReference>
<dbReference type="PANTHER" id="PTHR42824">
    <property type="entry name" value="GLUTAMINE AMIDOTRANSFERASE"/>
    <property type="match status" value="1"/>
</dbReference>
<gene>
    <name evidence="2" type="ORF">JYK00_07050</name>
</gene>
<dbReference type="PROSITE" id="PS51278">
    <property type="entry name" value="GATASE_TYPE_2"/>
    <property type="match status" value="1"/>
</dbReference>
<dbReference type="EMBL" id="CP071446">
    <property type="protein sequence ID" value="QTA37487.1"/>
    <property type="molecule type" value="Genomic_DNA"/>
</dbReference>
<evidence type="ECO:0000313" key="2">
    <source>
        <dbReference type="EMBL" id="QTA37487.1"/>
    </source>
</evidence>
<keyword evidence="3" id="KW-1185">Reference proteome</keyword>
<dbReference type="RefSeq" id="WP_207566212.1">
    <property type="nucleotide sequence ID" value="NZ_CP071446.1"/>
</dbReference>
<dbReference type="InterPro" id="IPR029055">
    <property type="entry name" value="Ntn_hydrolases_N"/>
</dbReference>
<organism evidence="2 3">
    <name type="scientific">Thermosipho ferrireducens</name>
    <dbReference type="NCBI Taxonomy" id="2571116"/>
    <lineage>
        <taxon>Bacteria</taxon>
        <taxon>Thermotogati</taxon>
        <taxon>Thermotogota</taxon>
        <taxon>Thermotogae</taxon>
        <taxon>Thermotogales</taxon>
        <taxon>Fervidobacteriaceae</taxon>
        <taxon>Thermosipho</taxon>
    </lineage>
</organism>
<protein>
    <recommendedName>
        <fullName evidence="1">Glutamine amidotransferase type-2 domain-containing protein</fullName>
    </recommendedName>
</protein>